<dbReference type="GO" id="GO:0015031">
    <property type="term" value="P:protein transport"/>
    <property type="evidence" value="ECO:0007669"/>
    <property type="project" value="InterPro"/>
</dbReference>
<proteinExistence type="predicted"/>
<evidence type="ECO:0000259" key="1">
    <source>
        <dbReference type="PROSITE" id="PS51322"/>
    </source>
</evidence>
<keyword evidence="3" id="KW-1185">Reference proteome</keyword>
<sequence length="74" mass="8323">MAAHEAYIKQHLSKYRHKALTKAALLSTIKTFPGLRPEEDTFVFHDLKKTSLLSLNGTIPVLYKGKCLKVLNLA</sequence>
<dbReference type="OrthoDB" id="306304at2759"/>
<name>A0A9Q1CNH3_HOLLE</name>
<dbReference type="PROSITE" id="PS51322">
    <property type="entry name" value="UEV"/>
    <property type="match status" value="1"/>
</dbReference>
<evidence type="ECO:0000313" key="3">
    <source>
        <dbReference type="Proteomes" id="UP001152320"/>
    </source>
</evidence>
<evidence type="ECO:0000313" key="2">
    <source>
        <dbReference type="EMBL" id="KAJ8048622.1"/>
    </source>
</evidence>
<dbReference type="GO" id="GO:0008333">
    <property type="term" value="P:endosome to lysosome transport"/>
    <property type="evidence" value="ECO:0007669"/>
    <property type="project" value="TreeGrafter"/>
</dbReference>
<dbReference type="Pfam" id="PF05743">
    <property type="entry name" value="UEV"/>
    <property type="match status" value="1"/>
</dbReference>
<accession>A0A9Q1CNH3</accession>
<feature type="domain" description="UEV" evidence="1">
    <location>
        <begin position="2"/>
        <end position="74"/>
    </location>
</feature>
<dbReference type="PANTHER" id="PTHR23306">
    <property type="entry name" value="TUMOR SUSCEPTIBILITY GENE 101 PROTEIN-RELATED"/>
    <property type="match status" value="1"/>
</dbReference>
<dbReference type="InterPro" id="IPR008883">
    <property type="entry name" value="UEV_N"/>
</dbReference>
<gene>
    <name evidence="2" type="ORF">HOLleu_01008</name>
</gene>
<dbReference type="AlphaFoldDB" id="A0A9Q1CNH3"/>
<dbReference type="PANTHER" id="PTHR23306:SF3">
    <property type="entry name" value="TUMOR SUPPRESSOR PROTEIN 101"/>
    <property type="match status" value="1"/>
</dbReference>
<protein>
    <recommendedName>
        <fullName evidence="1">UEV domain-containing protein</fullName>
    </recommendedName>
</protein>
<reference evidence="2" key="1">
    <citation type="submission" date="2021-10" db="EMBL/GenBank/DDBJ databases">
        <title>Tropical sea cucumber genome reveals ecological adaptation and Cuvierian tubules defense mechanism.</title>
        <authorList>
            <person name="Chen T."/>
        </authorList>
    </citation>
    <scope>NUCLEOTIDE SEQUENCE</scope>
    <source>
        <strain evidence="2">Nanhai2018</strain>
        <tissue evidence="2">Muscle</tissue>
    </source>
</reference>
<dbReference type="Gene3D" id="3.10.110.10">
    <property type="entry name" value="Ubiquitin Conjugating Enzyme"/>
    <property type="match status" value="1"/>
</dbReference>
<dbReference type="InterPro" id="IPR052070">
    <property type="entry name" value="ESCRT-I_UEV_domain"/>
</dbReference>
<comment type="caution">
    <text evidence="2">The sequence shown here is derived from an EMBL/GenBank/DDBJ whole genome shotgun (WGS) entry which is preliminary data.</text>
</comment>
<dbReference type="GO" id="GO:0000813">
    <property type="term" value="C:ESCRT I complex"/>
    <property type="evidence" value="ECO:0007669"/>
    <property type="project" value="TreeGrafter"/>
</dbReference>
<dbReference type="GO" id="GO:0043130">
    <property type="term" value="F:ubiquitin binding"/>
    <property type="evidence" value="ECO:0007669"/>
    <property type="project" value="TreeGrafter"/>
</dbReference>
<dbReference type="EMBL" id="JAIZAY010000001">
    <property type="protein sequence ID" value="KAJ8048622.1"/>
    <property type="molecule type" value="Genomic_DNA"/>
</dbReference>
<dbReference type="InterPro" id="IPR016135">
    <property type="entry name" value="UBQ-conjugating_enzyme/RWD"/>
</dbReference>
<dbReference type="Proteomes" id="UP001152320">
    <property type="component" value="Chromosome 1"/>
</dbReference>
<organism evidence="2 3">
    <name type="scientific">Holothuria leucospilota</name>
    <name type="common">Black long sea cucumber</name>
    <name type="synonym">Mertensiothuria leucospilota</name>
    <dbReference type="NCBI Taxonomy" id="206669"/>
    <lineage>
        <taxon>Eukaryota</taxon>
        <taxon>Metazoa</taxon>
        <taxon>Echinodermata</taxon>
        <taxon>Eleutherozoa</taxon>
        <taxon>Echinozoa</taxon>
        <taxon>Holothuroidea</taxon>
        <taxon>Aspidochirotacea</taxon>
        <taxon>Aspidochirotida</taxon>
        <taxon>Holothuriidae</taxon>
        <taxon>Holothuria</taxon>
    </lineage>
</organism>
<dbReference type="CDD" id="cd11685">
    <property type="entry name" value="UEV_TSG101-like"/>
    <property type="match status" value="1"/>
</dbReference>